<dbReference type="GO" id="GO:0000166">
    <property type="term" value="F:nucleotide binding"/>
    <property type="evidence" value="ECO:0007669"/>
    <property type="project" value="InterPro"/>
</dbReference>
<dbReference type="InterPro" id="IPR055170">
    <property type="entry name" value="GFO_IDH_MocA-like_dom"/>
</dbReference>
<dbReference type="PATRIC" id="fig|742734.4.peg.5720"/>
<evidence type="ECO:0000259" key="2">
    <source>
        <dbReference type="Pfam" id="PF22725"/>
    </source>
</evidence>
<organism evidence="3 4">
    <name type="scientific">[Clostridium] citroniae WAL-19142</name>
    <dbReference type="NCBI Taxonomy" id="742734"/>
    <lineage>
        <taxon>Bacteria</taxon>
        <taxon>Bacillati</taxon>
        <taxon>Bacillota</taxon>
        <taxon>Clostridia</taxon>
        <taxon>Lachnospirales</taxon>
        <taxon>Lachnospiraceae</taxon>
        <taxon>Enterocloster</taxon>
    </lineage>
</organism>
<evidence type="ECO:0000259" key="1">
    <source>
        <dbReference type="Pfam" id="PF01408"/>
    </source>
</evidence>
<sequence>MVRFGIIGTGKISHTFMRAALKAPGFRLEAVYSRSVEKGREFARPYGADKIYTSLEELGNDSNVDAVYIASPNSFHCSQSICMLNHGKHVLCEKPIASTAGELESMTEAAGVNGKILLEAMRPVFDPGFAKIKELLPKVGRIRRAIFQYCQYSSRYDAFKKGIIENAFNPALSNAALMDIGVYCIHPMVLLFGKPDRVTASSIFLHNHMEGTGTVLMDYGTMVGEARYSKITYSSQPSEIQGEDGTMLIWQIQDTRKIRIVYRDGSQETYEIAKEDNNMYYEILRFMDLIETGREGHPVDDLVRGHLKGSLLEMEVMDQVRSMTGIRFM</sequence>
<accession>A0A0J9BH95</accession>
<dbReference type="PANTHER" id="PTHR43054">
    <property type="match status" value="1"/>
</dbReference>
<name>A0A0J9BH95_9FIRM</name>
<dbReference type="RefSeq" id="WP_048931175.1">
    <property type="nucleotide sequence ID" value="NZ_KQ235886.1"/>
</dbReference>
<comment type="caution">
    <text evidence="3">The sequence shown here is derived from an EMBL/GenBank/DDBJ whole genome shotgun (WGS) entry which is preliminary data.</text>
</comment>
<evidence type="ECO:0000313" key="3">
    <source>
        <dbReference type="EMBL" id="KMW12192.1"/>
    </source>
</evidence>
<reference evidence="3 4" key="1">
    <citation type="submission" date="2011-04" db="EMBL/GenBank/DDBJ databases">
        <title>The Genome Sequence of Clostridium citroniae WAL-19142.</title>
        <authorList>
            <consortium name="The Broad Institute Genome Sequencing Platform"/>
            <person name="Earl A."/>
            <person name="Ward D."/>
            <person name="Feldgarden M."/>
            <person name="Gevers D."/>
            <person name="Warren Y.A."/>
            <person name="Tyrrell K.L."/>
            <person name="Citron D.M."/>
            <person name="Goldstein E.J."/>
            <person name="Daigneault M."/>
            <person name="Allen-Vercoe E."/>
            <person name="Young S.K."/>
            <person name="Zeng Q."/>
            <person name="Gargeya S."/>
            <person name="Fitzgerald M."/>
            <person name="Haas B."/>
            <person name="Abouelleil A."/>
            <person name="Alvarado L."/>
            <person name="Arachchi H.M."/>
            <person name="Berlin A."/>
            <person name="Brown A."/>
            <person name="Chapman S.B."/>
            <person name="Chen Z."/>
            <person name="Dunbar C."/>
            <person name="Freedman E."/>
            <person name="Gearin G."/>
            <person name="Gellesch M."/>
            <person name="Goldberg J."/>
            <person name="Griggs A."/>
            <person name="Gujja S."/>
            <person name="Heilman E.R."/>
            <person name="Heiman D."/>
            <person name="Howarth C."/>
            <person name="Larson L."/>
            <person name="Lui A."/>
            <person name="MacDonald P.J."/>
            <person name="Mehta T."/>
            <person name="Montmayeur A."/>
            <person name="Murphy C."/>
            <person name="Neiman D."/>
            <person name="Pearson M."/>
            <person name="Priest M."/>
            <person name="Roberts A."/>
            <person name="Saif S."/>
            <person name="Shea T."/>
            <person name="Shenoy N."/>
            <person name="Sisk P."/>
            <person name="Stolte C."/>
            <person name="Sykes S."/>
            <person name="White J."/>
            <person name="Yandava C."/>
            <person name="Wortman J."/>
            <person name="Nusbaum C."/>
            <person name="Birren B."/>
        </authorList>
    </citation>
    <scope>NUCLEOTIDE SEQUENCE [LARGE SCALE GENOMIC DNA]</scope>
    <source>
        <strain evidence="3 4">WAL-19142</strain>
    </source>
</reference>
<dbReference type="PANTHER" id="PTHR43054:SF1">
    <property type="entry name" value="SCYLLO-INOSITOL 2-DEHYDROGENASE (NADP(+)) IOLU"/>
    <property type="match status" value="1"/>
</dbReference>
<dbReference type="InterPro" id="IPR036291">
    <property type="entry name" value="NAD(P)-bd_dom_sf"/>
</dbReference>
<dbReference type="Pfam" id="PF01408">
    <property type="entry name" value="GFO_IDH_MocA"/>
    <property type="match status" value="1"/>
</dbReference>
<dbReference type="Proteomes" id="UP000037392">
    <property type="component" value="Unassembled WGS sequence"/>
</dbReference>
<dbReference type="SUPFAM" id="SSF55347">
    <property type="entry name" value="Glyceraldehyde-3-phosphate dehydrogenase-like, C-terminal domain"/>
    <property type="match status" value="1"/>
</dbReference>
<dbReference type="Gene3D" id="3.30.360.10">
    <property type="entry name" value="Dihydrodipicolinate Reductase, domain 2"/>
    <property type="match status" value="1"/>
</dbReference>
<evidence type="ECO:0000313" key="4">
    <source>
        <dbReference type="Proteomes" id="UP000037392"/>
    </source>
</evidence>
<dbReference type="Gene3D" id="3.40.50.720">
    <property type="entry name" value="NAD(P)-binding Rossmann-like Domain"/>
    <property type="match status" value="1"/>
</dbReference>
<dbReference type="AlphaFoldDB" id="A0A0J9BH95"/>
<dbReference type="EMBL" id="ADLK01000052">
    <property type="protein sequence ID" value="KMW12192.1"/>
    <property type="molecule type" value="Genomic_DNA"/>
</dbReference>
<dbReference type="SUPFAM" id="SSF51735">
    <property type="entry name" value="NAD(P)-binding Rossmann-fold domains"/>
    <property type="match status" value="1"/>
</dbReference>
<dbReference type="GeneID" id="93166489"/>
<gene>
    <name evidence="3" type="ORF">HMPREF9470_05348</name>
</gene>
<proteinExistence type="predicted"/>
<dbReference type="InterPro" id="IPR000683">
    <property type="entry name" value="Gfo/Idh/MocA-like_OxRdtase_N"/>
</dbReference>
<feature type="domain" description="GFO/IDH/MocA-like oxidoreductase" evidence="2">
    <location>
        <begin position="138"/>
        <end position="247"/>
    </location>
</feature>
<dbReference type="OrthoDB" id="9783105at2"/>
<protein>
    <submittedName>
        <fullName evidence="3">Uncharacterized protein</fullName>
    </submittedName>
</protein>
<feature type="domain" description="Gfo/Idh/MocA-like oxidoreductase N-terminal" evidence="1">
    <location>
        <begin position="2"/>
        <end position="118"/>
    </location>
</feature>
<dbReference type="Pfam" id="PF22725">
    <property type="entry name" value="GFO_IDH_MocA_C3"/>
    <property type="match status" value="1"/>
</dbReference>